<feature type="region of interest" description="Disordered" evidence="1">
    <location>
        <begin position="216"/>
        <end position="245"/>
    </location>
</feature>
<evidence type="ECO:0000256" key="1">
    <source>
        <dbReference type="SAM" id="MobiDB-lite"/>
    </source>
</evidence>
<proteinExistence type="predicted"/>
<dbReference type="Proteomes" id="UP001374579">
    <property type="component" value="Unassembled WGS sequence"/>
</dbReference>
<evidence type="ECO:0000313" key="2">
    <source>
        <dbReference type="EMBL" id="KAK7100986.1"/>
    </source>
</evidence>
<keyword evidence="3" id="KW-1185">Reference proteome</keyword>
<dbReference type="AlphaFoldDB" id="A0AAN9B9C2"/>
<sequence length="269" mass="30142">MRTSPSPNGPAVGRPQPSHDNPGHLNQPQHKRNMQRGPTTRAGLYPDLKEFYREGVVETGSSVDLPFAALVPTAPPPSESSFDLQHSRHPHDHRCNLDLNITVPEEPELDYTFEIEPDYDLDDPAVHVDRLTLTAENLNNLNLNASEKKLLHDKNIEVPQQPRDTRDFRAWMTWRLQANKLLAAVILIRKGHHVHIRRSEIRRKPLTKQNVQTIVQEAKGGGSRGGEGGGGGGSQDMMRGRDRAERTSLSGCPYIMYGIPRVKLSTAKR</sequence>
<reference evidence="2 3" key="1">
    <citation type="submission" date="2024-02" db="EMBL/GenBank/DDBJ databases">
        <title>Chromosome-scale genome assembly of the rough periwinkle Littorina saxatilis.</title>
        <authorList>
            <person name="De Jode A."/>
            <person name="Faria R."/>
            <person name="Formenti G."/>
            <person name="Sims Y."/>
            <person name="Smith T.P."/>
            <person name="Tracey A."/>
            <person name="Wood J.M.D."/>
            <person name="Zagrodzka Z.B."/>
            <person name="Johannesson K."/>
            <person name="Butlin R.K."/>
            <person name="Leder E.H."/>
        </authorList>
    </citation>
    <scope>NUCLEOTIDE SEQUENCE [LARGE SCALE GENOMIC DNA]</scope>
    <source>
        <strain evidence="2">Snail1</strain>
        <tissue evidence="2">Muscle</tissue>
    </source>
</reference>
<organism evidence="2 3">
    <name type="scientific">Littorina saxatilis</name>
    <dbReference type="NCBI Taxonomy" id="31220"/>
    <lineage>
        <taxon>Eukaryota</taxon>
        <taxon>Metazoa</taxon>
        <taxon>Spiralia</taxon>
        <taxon>Lophotrochozoa</taxon>
        <taxon>Mollusca</taxon>
        <taxon>Gastropoda</taxon>
        <taxon>Caenogastropoda</taxon>
        <taxon>Littorinimorpha</taxon>
        <taxon>Littorinoidea</taxon>
        <taxon>Littorinidae</taxon>
        <taxon>Littorina</taxon>
    </lineage>
</organism>
<feature type="region of interest" description="Disordered" evidence="1">
    <location>
        <begin position="1"/>
        <end position="42"/>
    </location>
</feature>
<name>A0AAN9B9C2_9CAEN</name>
<accession>A0AAN9B9C2</accession>
<protein>
    <submittedName>
        <fullName evidence="2">Uncharacterized protein</fullName>
    </submittedName>
</protein>
<comment type="caution">
    <text evidence="2">The sequence shown here is derived from an EMBL/GenBank/DDBJ whole genome shotgun (WGS) entry which is preliminary data.</text>
</comment>
<dbReference type="EMBL" id="JBAMIC010000011">
    <property type="protein sequence ID" value="KAK7100986.1"/>
    <property type="molecule type" value="Genomic_DNA"/>
</dbReference>
<evidence type="ECO:0000313" key="3">
    <source>
        <dbReference type="Proteomes" id="UP001374579"/>
    </source>
</evidence>
<feature type="compositionally biased region" description="Gly residues" evidence="1">
    <location>
        <begin position="219"/>
        <end position="234"/>
    </location>
</feature>
<gene>
    <name evidence="2" type="ORF">V1264_023840</name>
</gene>